<dbReference type="RefSeq" id="XP_056023490.1">
    <property type="nucleotide sequence ID" value="XM_056178616.1"/>
</dbReference>
<reference evidence="4" key="1">
    <citation type="submission" date="2022-09" db="EMBL/GenBank/DDBJ databases">
        <title>Chromosome-level assembly of Trichoderma breve T069, a fungus used in development of biopesticide product.</title>
        <authorList>
            <person name="Lin R."/>
            <person name="Liu T."/>
        </authorList>
    </citation>
    <scope>NUCLEOTIDE SEQUENCE</scope>
    <source>
        <strain evidence="4">T069</strain>
    </source>
</reference>
<dbReference type="PROSITE" id="PS50157">
    <property type="entry name" value="ZINC_FINGER_C2H2_2"/>
    <property type="match status" value="1"/>
</dbReference>
<accession>A0A9W9B320</accession>
<feature type="region of interest" description="Disordered" evidence="2">
    <location>
        <begin position="1"/>
        <end position="30"/>
    </location>
</feature>
<keyword evidence="1" id="KW-0863">Zinc-finger</keyword>
<evidence type="ECO:0000256" key="2">
    <source>
        <dbReference type="SAM" id="MobiDB-lite"/>
    </source>
</evidence>
<organism evidence="4 5">
    <name type="scientific">Trichoderma breve</name>
    <dbReference type="NCBI Taxonomy" id="2034170"/>
    <lineage>
        <taxon>Eukaryota</taxon>
        <taxon>Fungi</taxon>
        <taxon>Dikarya</taxon>
        <taxon>Ascomycota</taxon>
        <taxon>Pezizomycotina</taxon>
        <taxon>Sordariomycetes</taxon>
        <taxon>Hypocreomycetidae</taxon>
        <taxon>Hypocreales</taxon>
        <taxon>Hypocreaceae</taxon>
        <taxon>Trichoderma</taxon>
    </lineage>
</organism>
<gene>
    <name evidence="4" type="ORF">T069G_11411</name>
</gene>
<evidence type="ECO:0000313" key="5">
    <source>
        <dbReference type="Proteomes" id="UP001140511"/>
    </source>
</evidence>
<evidence type="ECO:0000256" key="1">
    <source>
        <dbReference type="PROSITE-ProRule" id="PRU00042"/>
    </source>
</evidence>
<dbReference type="EMBL" id="JAOPEN010000008">
    <property type="protein sequence ID" value="KAJ4854432.1"/>
    <property type="molecule type" value="Genomic_DNA"/>
</dbReference>
<evidence type="ECO:0000313" key="4">
    <source>
        <dbReference type="EMBL" id="KAJ4854432.1"/>
    </source>
</evidence>
<comment type="caution">
    <text evidence="4">The sequence shown here is derived from an EMBL/GenBank/DDBJ whole genome shotgun (WGS) entry which is preliminary data.</text>
</comment>
<keyword evidence="5" id="KW-1185">Reference proteome</keyword>
<dbReference type="Proteomes" id="UP001140511">
    <property type="component" value="Unassembled WGS sequence"/>
</dbReference>
<evidence type="ECO:0000259" key="3">
    <source>
        <dbReference type="PROSITE" id="PS50157"/>
    </source>
</evidence>
<keyword evidence="1" id="KW-0479">Metal-binding</keyword>
<dbReference type="PROSITE" id="PS00028">
    <property type="entry name" value="ZINC_FINGER_C2H2_1"/>
    <property type="match status" value="1"/>
</dbReference>
<keyword evidence="1" id="KW-0862">Zinc</keyword>
<sequence length="436" mass="49442">MFTHPGASFMERNSITKSGIPDEAEPSRNINLLDPTVQTQAFFNEGFIDGEPNNTLVNAKSYCFSGFPLTVTDRWATLSGENQFPPHTTVSDPRSSHYGQYPDIDTVPEFDSTDNILCDDSTLSFGAGYEAPSNVSTSSLDSLATSASAYARRRRKRQHGTWRPIGSQHTTDARRYQCTFCTDTFKTKYDWRRHEITLHLSLEQWQCARFGPVIQHTDGTIHCLCKSVSSGVKIIYVNIYDFFTMIPIFMSIWKSWEERQKHLASHFKRGADMKDWKGDRGFDRQIDNLVENDIPAFMIGDQRNTVEPFSASQADHRAEPPNPIFPGESSVTELTERRMLDTARGFGEVTIQSPHSQGDIKRVLLAYVSEEIRQGRVPSDRQLQRKMSEIMYGPDGEWDQTWADNPQWLDLFRKQAGLISLPLTGGKNAFIGIDAD</sequence>
<dbReference type="GO" id="GO:0008270">
    <property type="term" value="F:zinc ion binding"/>
    <property type="evidence" value="ECO:0007669"/>
    <property type="project" value="UniProtKB-KW"/>
</dbReference>
<feature type="domain" description="C2H2-type" evidence="3">
    <location>
        <begin position="176"/>
        <end position="204"/>
    </location>
</feature>
<proteinExistence type="predicted"/>
<dbReference type="InterPro" id="IPR013087">
    <property type="entry name" value="Znf_C2H2_type"/>
</dbReference>
<dbReference type="AlphaFoldDB" id="A0A9W9B320"/>
<name>A0A9W9B320_9HYPO</name>
<protein>
    <recommendedName>
        <fullName evidence="3">C2H2-type domain-containing protein</fullName>
    </recommendedName>
</protein>
<dbReference type="GeneID" id="80873304"/>